<sequence>MAFVDVRWVIVKKIVYGSMRKGGGATRFKEHLAGRGSNVVHCMFVPKDVCEYYQREIDRTKERTKERRRDKIRAEDIAREGNVSTDEEDDELQAAMHASREQHEYETRSRAHEGQYEHGAGSSQGGGSKKSGGIMGMLRKSFSTREGGSSQPTYQPRIDTVLPSEKKKNARRTMGKAWAKWMHIEAVAGHKADSPYFSAAIKETQRWGKHFYIVVQSLKVTSLRDSNFVVLAGEDVRSPTG</sequence>
<feature type="region of interest" description="Disordered" evidence="1">
    <location>
        <begin position="96"/>
        <end position="135"/>
    </location>
</feature>
<feature type="non-terminal residue" evidence="2">
    <location>
        <position position="1"/>
    </location>
</feature>
<proteinExistence type="predicted"/>
<dbReference type="PANTHER" id="PTHR46951:SF2">
    <property type="entry name" value="BED-TYPE DOMAIN-CONTAINING PROTEIN"/>
    <property type="match status" value="1"/>
</dbReference>
<comment type="caution">
    <text evidence="2">The sequence shown here is derived from an EMBL/GenBank/DDBJ whole genome shotgun (WGS) entry which is preliminary data.</text>
</comment>
<dbReference type="AlphaFoldDB" id="A0A5J9TBM5"/>
<dbReference type="PANTHER" id="PTHR46951">
    <property type="entry name" value="BED-TYPE DOMAIN-CONTAINING PROTEIN"/>
    <property type="match status" value="1"/>
</dbReference>
<reference evidence="2 3" key="1">
    <citation type="journal article" date="2019" name="Sci. Rep.">
        <title>A high-quality genome of Eragrostis curvula grass provides insights into Poaceae evolution and supports new strategies to enhance forage quality.</title>
        <authorList>
            <person name="Carballo J."/>
            <person name="Santos B.A.C.M."/>
            <person name="Zappacosta D."/>
            <person name="Garbus I."/>
            <person name="Selva J.P."/>
            <person name="Gallo C.A."/>
            <person name="Diaz A."/>
            <person name="Albertini E."/>
            <person name="Caccamo M."/>
            <person name="Echenique V."/>
        </authorList>
    </citation>
    <scope>NUCLEOTIDE SEQUENCE [LARGE SCALE GENOMIC DNA]</scope>
    <source>
        <strain evidence="3">cv. Victoria</strain>
        <tissue evidence="2">Leaf</tissue>
    </source>
</reference>
<gene>
    <name evidence="2" type="ORF">EJB05_42144</name>
</gene>
<dbReference type="Proteomes" id="UP000324897">
    <property type="component" value="Chromosome 3"/>
</dbReference>
<feature type="compositionally biased region" description="Basic and acidic residues" evidence="1">
    <location>
        <begin position="98"/>
        <end position="116"/>
    </location>
</feature>
<keyword evidence="3" id="KW-1185">Reference proteome</keyword>
<evidence type="ECO:0000313" key="3">
    <source>
        <dbReference type="Proteomes" id="UP000324897"/>
    </source>
</evidence>
<name>A0A5J9TBM5_9POAL</name>
<dbReference type="OrthoDB" id="688317at2759"/>
<accession>A0A5J9TBM5</accession>
<organism evidence="2 3">
    <name type="scientific">Eragrostis curvula</name>
    <name type="common">weeping love grass</name>
    <dbReference type="NCBI Taxonomy" id="38414"/>
    <lineage>
        <taxon>Eukaryota</taxon>
        <taxon>Viridiplantae</taxon>
        <taxon>Streptophyta</taxon>
        <taxon>Embryophyta</taxon>
        <taxon>Tracheophyta</taxon>
        <taxon>Spermatophyta</taxon>
        <taxon>Magnoliopsida</taxon>
        <taxon>Liliopsida</taxon>
        <taxon>Poales</taxon>
        <taxon>Poaceae</taxon>
        <taxon>PACMAD clade</taxon>
        <taxon>Chloridoideae</taxon>
        <taxon>Eragrostideae</taxon>
        <taxon>Eragrostidinae</taxon>
        <taxon>Eragrostis</taxon>
    </lineage>
</organism>
<evidence type="ECO:0000313" key="2">
    <source>
        <dbReference type="EMBL" id="TVU08732.1"/>
    </source>
</evidence>
<dbReference type="EMBL" id="RWGY01000039">
    <property type="protein sequence ID" value="TVU08732.1"/>
    <property type="molecule type" value="Genomic_DNA"/>
</dbReference>
<evidence type="ECO:0000256" key="1">
    <source>
        <dbReference type="SAM" id="MobiDB-lite"/>
    </source>
</evidence>
<feature type="compositionally biased region" description="Gly residues" evidence="1">
    <location>
        <begin position="122"/>
        <end position="135"/>
    </location>
</feature>
<protein>
    <submittedName>
        <fullName evidence="2">Uncharacterized protein</fullName>
    </submittedName>
</protein>
<dbReference type="Gramene" id="TVU08732">
    <property type="protein sequence ID" value="TVU08732"/>
    <property type="gene ID" value="EJB05_42144"/>
</dbReference>